<evidence type="ECO:0000313" key="2">
    <source>
        <dbReference type="EMBL" id="KAL0967365.1"/>
    </source>
</evidence>
<dbReference type="EMBL" id="JAGEUA010000008">
    <property type="protein sequence ID" value="KAL0967365.1"/>
    <property type="molecule type" value="Genomic_DNA"/>
</dbReference>
<evidence type="ECO:0000256" key="1">
    <source>
        <dbReference type="SAM" id="Phobius"/>
    </source>
</evidence>
<accession>A0ABD0W7Z8</accession>
<dbReference type="Proteomes" id="UP001557470">
    <property type="component" value="Unassembled WGS sequence"/>
</dbReference>
<dbReference type="AlphaFoldDB" id="A0ABD0W7Z8"/>
<organism evidence="2 3">
    <name type="scientific">Umbra pygmaea</name>
    <name type="common">Eastern mudminnow</name>
    <dbReference type="NCBI Taxonomy" id="75934"/>
    <lineage>
        <taxon>Eukaryota</taxon>
        <taxon>Metazoa</taxon>
        <taxon>Chordata</taxon>
        <taxon>Craniata</taxon>
        <taxon>Vertebrata</taxon>
        <taxon>Euteleostomi</taxon>
        <taxon>Actinopterygii</taxon>
        <taxon>Neopterygii</taxon>
        <taxon>Teleostei</taxon>
        <taxon>Protacanthopterygii</taxon>
        <taxon>Esociformes</taxon>
        <taxon>Umbridae</taxon>
        <taxon>Umbra</taxon>
    </lineage>
</organism>
<evidence type="ECO:0000313" key="3">
    <source>
        <dbReference type="Proteomes" id="UP001557470"/>
    </source>
</evidence>
<name>A0ABD0W7Z8_UMBPY</name>
<keyword evidence="1" id="KW-0472">Membrane</keyword>
<keyword evidence="1" id="KW-1133">Transmembrane helix</keyword>
<proteinExistence type="predicted"/>
<reference evidence="2 3" key="1">
    <citation type="submission" date="2024-06" db="EMBL/GenBank/DDBJ databases">
        <authorList>
            <person name="Pan Q."/>
            <person name="Wen M."/>
            <person name="Jouanno E."/>
            <person name="Zahm M."/>
            <person name="Klopp C."/>
            <person name="Cabau C."/>
            <person name="Louis A."/>
            <person name="Berthelot C."/>
            <person name="Parey E."/>
            <person name="Roest Crollius H."/>
            <person name="Montfort J."/>
            <person name="Robinson-Rechavi M."/>
            <person name="Bouchez O."/>
            <person name="Lampietro C."/>
            <person name="Lopez Roques C."/>
            <person name="Donnadieu C."/>
            <person name="Postlethwait J."/>
            <person name="Bobe J."/>
            <person name="Verreycken H."/>
            <person name="Guiguen Y."/>
        </authorList>
    </citation>
    <scope>NUCLEOTIDE SEQUENCE [LARGE SCALE GENOMIC DNA]</scope>
    <source>
        <strain evidence="2">Up_M1</strain>
        <tissue evidence="2">Testis</tissue>
    </source>
</reference>
<keyword evidence="3" id="KW-1185">Reference proteome</keyword>
<protein>
    <submittedName>
        <fullName evidence="2">Uncharacterized protein</fullName>
    </submittedName>
</protein>
<gene>
    <name evidence="2" type="ORF">UPYG_G00251320</name>
</gene>
<keyword evidence="1" id="KW-0812">Transmembrane</keyword>
<comment type="caution">
    <text evidence="2">The sequence shown here is derived from an EMBL/GenBank/DDBJ whole genome shotgun (WGS) entry which is preliminary data.</text>
</comment>
<sequence>MPLCGTLPSALQFFDYQQWQWSGSGWRVQVLRSVGLASIADEEEAEETATSCTISSADRLSTYTSHQVPVLEMEQRLIPFPFSDKKQFLSIKCFTLSVFILLFFLLCVSTLYISCLKILHCTGSRCGDLLDV</sequence>
<feature type="transmembrane region" description="Helical" evidence="1">
    <location>
        <begin position="93"/>
        <end position="113"/>
    </location>
</feature>